<gene>
    <name evidence="8" type="primary">trg_1</name>
    <name evidence="8" type="ORF">TRP8649_00672</name>
</gene>
<evidence type="ECO:0000313" key="9">
    <source>
        <dbReference type="Proteomes" id="UP000225972"/>
    </source>
</evidence>
<dbReference type="RefSeq" id="WP_099242523.1">
    <property type="nucleotide sequence ID" value="NZ_FXXP01000001.1"/>
</dbReference>
<comment type="similarity">
    <text evidence="3">Belongs to the methyl-accepting chemotaxis (MCP) protein family.</text>
</comment>
<evidence type="ECO:0000256" key="1">
    <source>
        <dbReference type="ARBA" id="ARBA00004370"/>
    </source>
</evidence>
<dbReference type="PROSITE" id="PS50885">
    <property type="entry name" value="HAMP"/>
    <property type="match status" value="2"/>
</dbReference>
<evidence type="ECO:0000256" key="2">
    <source>
        <dbReference type="ARBA" id="ARBA00022500"/>
    </source>
</evidence>
<evidence type="ECO:0000256" key="5">
    <source>
        <dbReference type="SAM" id="Phobius"/>
    </source>
</evidence>
<dbReference type="GO" id="GO:0007165">
    <property type="term" value="P:signal transduction"/>
    <property type="evidence" value="ECO:0007669"/>
    <property type="project" value="UniProtKB-KW"/>
</dbReference>
<dbReference type="InterPro" id="IPR051310">
    <property type="entry name" value="MCP_chemotaxis"/>
</dbReference>
<dbReference type="SMART" id="SM00304">
    <property type="entry name" value="HAMP"/>
    <property type="match status" value="2"/>
</dbReference>
<keyword evidence="9" id="KW-1185">Reference proteome</keyword>
<reference evidence="9" key="1">
    <citation type="submission" date="2017-05" db="EMBL/GenBank/DDBJ databases">
        <authorList>
            <person name="Rodrigo-Torres L."/>
            <person name="Arahal R. D."/>
            <person name="Lucena T."/>
        </authorList>
    </citation>
    <scope>NUCLEOTIDE SEQUENCE [LARGE SCALE GENOMIC DNA]</scope>
    <source>
        <strain evidence="9">CECT 8649</strain>
    </source>
</reference>
<keyword evidence="5" id="KW-0472">Membrane</keyword>
<name>A0A238J7E0_9RHOB</name>
<evidence type="ECO:0000259" key="7">
    <source>
        <dbReference type="PROSITE" id="PS50885"/>
    </source>
</evidence>
<dbReference type="FunFam" id="1.10.287.950:FF:000001">
    <property type="entry name" value="Methyl-accepting chemotaxis sensory transducer"/>
    <property type="match status" value="1"/>
</dbReference>
<dbReference type="InterPro" id="IPR004089">
    <property type="entry name" value="MCPsignal_dom"/>
</dbReference>
<dbReference type="InterPro" id="IPR003660">
    <property type="entry name" value="HAMP_dom"/>
</dbReference>
<organism evidence="8 9">
    <name type="scientific">Pelagimonas phthalicica</name>
    <dbReference type="NCBI Taxonomy" id="1037362"/>
    <lineage>
        <taxon>Bacteria</taxon>
        <taxon>Pseudomonadati</taxon>
        <taxon>Pseudomonadota</taxon>
        <taxon>Alphaproteobacteria</taxon>
        <taxon>Rhodobacterales</taxon>
        <taxon>Roseobacteraceae</taxon>
        <taxon>Pelagimonas</taxon>
    </lineage>
</organism>
<feature type="domain" description="HAMP" evidence="7">
    <location>
        <begin position="376"/>
        <end position="419"/>
    </location>
</feature>
<evidence type="ECO:0000256" key="4">
    <source>
        <dbReference type="PROSITE-ProRule" id="PRU00284"/>
    </source>
</evidence>
<dbReference type="OrthoDB" id="5349256at2"/>
<evidence type="ECO:0000313" key="8">
    <source>
        <dbReference type="EMBL" id="SMX26588.1"/>
    </source>
</evidence>
<evidence type="ECO:0000259" key="6">
    <source>
        <dbReference type="PROSITE" id="PS50111"/>
    </source>
</evidence>
<dbReference type="SMART" id="SM00283">
    <property type="entry name" value="MA"/>
    <property type="match status" value="1"/>
</dbReference>
<dbReference type="Gene3D" id="1.10.287.950">
    <property type="entry name" value="Methyl-accepting chemotaxis protein"/>
    <property type="match status" value="1"/>
</dbReference>
<comment type="subcellular location">
    <subcellularLocation>
        <location evidence="1">Membrane</location>
    </subcellularLocation>
</comment>
<keyword evidence="5" id="KW-1133">Transmembrane helix</keyword>
<dbReference type="SMART" id="SM01358">
    <property type="entry name" value="HBM"/>
    <property type="match status" value="1"/>
</dbReference>
<dbReference type="EMBL" id="FXXP01000001">
    <property type="protein sequence ID" value="SMX26588.1"/>
    <property type="molecule type" value="Genomic_DNA"/>
</dbReference>
<keyword evidence="2" id="KW-0145">Chemotaxis</keyword>
<dbReference type="CDD" id="cd11386">
    <property type="entry name" value="MCP_signal"/>
    <property type="match status" value="1"/>
</dbReference>
<dbReference type="PANTHER" id="PTHR43531">
    <property type="entry name" value="PROTEIN ICFG"/>
    <property type="match status" value="1"/>
</dbReference>
<dbReference type="GO" id="GO:0016020">
    <property type="term" value="C:membrane"/>
    <property type="evidence" value="ECO:0007669"/>
    <property type="project" value="UniProtKB-SubCell"/>
</dbReference>
<feature type="transmembrane region" description="Helical" evidence="5">
    <location>
        <begin position="14"/>
        <end position="34"/>
    </location>
</feature>
<dbReference type="Pfam" id="PF00015">
    <property type="entry name" value="MCPsignal"/>
    <property type="match status" value="1"/>
</dbReference>
<dbReference type="PANTHER" id="PTHR43531:SF11">
    <property type="entry name" value="METHYL-ACCEPTING CHEMOTAXIS PROTEIN 3"/>
    <property type="match status" value="1"/>
</dbReference>
<feature type="domain" description="HAMP" evidence="7">
    <location>
        <begin position="305"/>
        <end position="357"/>
    </location>
</feature>
<dbReference type="AlphaFoldDB" id="A0A238J7E0"/>
<keyword evidence="4" id="KW-0807">Transducer</keyword>
<dbReference type="Gene3D" id="6.10.340.10">
    <property type="match status" value="1"/>
</dbReference>
<dbReference type="InterPro" id="IPR032255">
    <property type="entry name" value="HBM"/>
</dbReference>
<keyword evidence="5" id="KW-0812">Transmembrane</keyword>
<feature type="transmembrane region" description="Helical" evidence="5">
    <location>
        <begin position="280"/>
        <end position="302"/>
    </location>
</feature>
<dbReference type="Proteomes" id="UP000225972">
    <property type="component" value="Unassembled WGS sequence"/>
</dbReference>
<accession>A0A238J7E0</accession>
<dbReference type="GO" id="GO:0006935">
    <property type="term" value="P:chemotaxis"/>
    <property type="evidence" value="ECO:0007669"/>
    <property type="project" value="UniProtKB-KW"/>
</dbReference>
<protein>
    <submittedName>
        <fullName evidence="8">Methyl-accepting chemotaxis protein III</fullName>
    </submittedName>
</protein>
<evidence type="ECO:0000256" key="3">
    <source>
        <dbReference type="ARBA" id="ARBA00029447"/>
    </source>
</evidence>
<sequence length="682" mass="74548">MRSTRSTTSTLSRLLFISVCSIAIIISAFAFFAIQDRRLDTAATELAEFDKSLLMLDAEMLQARRNEKDFLLRRDLKYAERHRETMTRIFLLLDDLGANATEHNMPDAKAMVQGIQGVMQAYQDTFERQVGYIQTLGLTPNDGLEGAQRAAVHGIESLVNAHGQPDVAVKMLMMRRHEKDFILRRQQKYFDRLNARVDEFRAFPEQAFGGATHATKAMELITVYQDAFLALAETTIKERDNRKRLSALYSEASPFVDDIHNAVQSALDGMKTTSEKWRQALVATGIAAAILGLVTLVSFTLLTSRRISRPLVAYSQALLALAKGKVVETPPASRITEMVQLGDALEQLQSNEAERRELMTTMEVTQERQATATFVLKDVLDKLAKGNLAIRIDKFAGGEHAQLKTDFNGAVEQLEAAISEVIEGANSIGHHADTVSRASQSLARRTETQAASLEQTVAAVDELASNVRQSAANAEEVYEHIANAQEKARQGNLVVEETIQAMDQIDASSKKVTQIIATIDDISFQTNLLALNAGVEAARAGEAGQGFAVVAHEVRILAQRSSEAALEIKNLITESSLLVDRGVDCVGKTGDSLSDIAETVDKVRNLAGELASSSQEQSTGLSEINNAMGELDKITQENAAMVQETKDASGSLRHQAQMMERQTSLFEVSQAHPIESAALGAA</sequence>
<feature type="domain" description="Methyl-accepting transducer" evidence="6">
    <location>
        <begin position="424"/>
        <end position="653"/>
    </location>
</feature>
<dbReference type="PROSITE" id="PS50111">
    <property type="entry name" value="CHEMOTAXIS_TRANSDUC_2"/>
    <property type="match status" value="1"/>
</dbReference>
<proteinExistence type="inferred from homology"/>
<dbReference type="SUPFAM" id="SSF58104">
    <property type="entry name" value="Methyl-accepting chemotaxis protein (MCP) signaling domain"/>
    <property type="match status" value="1"/>
</dbReference>